<feature type="compositionally biased region" description="Basic and acidic residues" evidence="1">
    <location>
        <begin position="242"/>
        <end position="259"/>
    </location>
</feature>
<reference evidence="2" key="1">
    <citation type="submission" date="2011-02" db="EMBL/GenBank/DDBJ databases">
        <authorList>
            <person name="Aslett M."/>
        </authorList>
    </citation>
    <scope>NUCLEOTIDE SEQUENCE</scope>
    <source>
        <strain evidence="2">Liverpool</strain>
    </source>
</reference>
<feature type="compositionally biased region" description="Acidic residues" evidence="1">
    <location>
        <begin position="400"/>
        <end position="418"/>
    </location>
</feature>
<sequence>MAAAAWWDGREEERDGAAARRGLEEPLRECTWSDGEGKGAAEGEEREKDETRHTEGERDLDAVDGPQPARGAWFLRNFSLRRRLGLIPGASSDAGNEAHQLSYPFSSSFSSSLSSSHSSQRPRGVAVRPGSASPRSLHARSEVKRAALLAPFASLRRQLVPAALLRLETRRNRLDGNREEEKSRGSERRPAREGRDEEGEDRERREEPGGNAQEPACLRSAEGGRTVGRSPSLESVSASARPEVEFGRRVEGSERRGEAEECGLVCLASSPSERKGEQPRGDAKVAGSAGRASGEGDRRSSGEREEELQGTQMKVEEQREALEVAEAALKLARERIRNLERDNASLRTRRYYVLSLHSTHKEGGRRANKRERGNPIPQPGHAGAASRLSPMQRVRGPSNEQEEEERGAEERESDDEGREADAEGEECRQAGRSGRRADALEQKLRLYQRQLLFISQENQRLRDVLAETRTQQRRAKAEERRKEKASIAEVPDVCTYVVSRPQFEL</sequence>
<feature type="compositionally biased region" description="Basic and acidic residues" evidence="1">
    <location>
        <begin position="359"/>
        <end position="373"/>
    </location>
</feature>
<feature type="compositionally biased region" description="Basic and acidic residues" evidence="1">
    <location>
        <begin position="35"/>
        <end position="61"/>
    </location>
</feature>
<feature type="region of interest" description="Disordered" evidence="1">
    <location>
        <begin position="87"/>
        <end position="139"/>
    </location>
</feature>
<dbReference type="VEuPathDB" id="ToxoDB:NCLIV_059870"/>
<feature type="compositionally biased region" description="Basic and acidic residues" evidence="1">
    <location>
        <begin position="272"/>
        <end position="283"/>
    </location>
</feature>
<feature type="compositionally biased region" description="Basic and acidic residues" evidence="1">
    <location>
        <begin position="294"/>
        <end position="303"/>
    </location>
</feature>
<keyword evidence="4" id="KW-1185">Reference proteome</keyword>
<feature type="region of interest" description="Disordered" evidence="1">
    <location>
        <begin position="175"/>
        <end position="319"/>
    </location>
</feature>
<feature type="region of interest" description="Disordered" evidence="1">
    <location>
        <begin position="357"/>
        <end position="437"/>
    </location>
</feature>
<feature type="compositionally biased region" description="Basic and acidic residues" evidence="1">
    <location>
        <begin position="175"/>
        <end position="208"/>
    </location>
</feature>
<feature type="compositionally biased region" description="Basic and acidic residues" evidence="1">
    <location>
        <begin position="419"/>
        <end position="437"/>
    </location>
</feature>
<proteinExistence type="predicted"/>
<evidence type="ECO:0000313" key="4">
    <source>
        <dbReference type="Proteomes" id="UP000007494"/>
    </source>
</evidence>
<dbReference type="AlphaFoldDB" id="F0VPB6"/>
<dbReference type="OMA" id="REGKFNM"/>
<accession>F0VPB6</accession>
<protein>
    <submittedName>
        <fullName evidence="2">Uncharacterized protein</fullName>
    </submittedName>
</protein>
<dbReference type="RefSeq" id="XP_003885590.1">
    <property type="nucleotide sequence ID" value="XM_003885541.1"/>
</dbReference>
<dbReference type="InParanoid" id="F0VPB6"/>
<reference evidence="4" key="3">
    <citation type="journal article" date="2012" name="PLoS Pathog.">
        <title>Comparative genomics of the apicomplexan parasites Toxoplasma gondii and Neospora caninum: Coccidia differing in host range and transmission strategy.</title>
        <authorList>
            <person name="Reid A.J."/>
            <person name="Vermont S.J."/>
            <person name="Cotton J.A."/>
            <person name="Harris D."/>
            <person name="Hill-Cawthorne G.A."/>
            <person name="Konen-Waisman S."/>
            <person name="Latham S.M."/>
            <person name="Mourier T."/>
            <person name="Norton R."/>
            <person name="Quail M.A."/>
            <person name="Sanders M."/>
            <person name="Shanmugam D."/>
            <person name="Sohal A."/>
            <person name="Wasmuth J.D."/>
            <person name="Brunk B."/>
            <person name="Grigg M.E."/>
            <person name="Howard J.C."/>
            <person name="Parkinson J."/>
            <person name="Roos D.S."/>
            <person name="Trees A.J."/>
            <person name="Berriman M."/>
            <person name="Pain A."/>
            <person name="Wastling J.M."/>
        </authorList>
    </citation>
    <scope>NUCLEOTIDE SEQUENCE [LARGE SCALE GENOMIC DNA]</scope>
    <source>
        <strain evidence="4">Liverpool</strain>
    </source>
</reference>
<dbReference type="OrthoDB" id="10526020at2759"/>
<organism evidence="2 4">
    <name type="scientific">Neospora caninum (strain Liverpool)</name>
    <dbReference type="NCBI Taxonomy" id="572307"/>
    <lineage>
        <taxon>Eukaryota</taxon>
        <taxon>Sar</taxon>
        <taxon>Alveolata</taxon>
        <taxon>Apicomplexa</taxon>
        <taxon>Conoidasida</taxon>
        <taxon>Coccidia</taxon>
        <taxon>Eucoccidiorida</taxon>
        <taxon>Eimeriorina</taxon>
        <taxon>Sarcocystidae</taxon>
        <taxon>Neospora</taxon>
    </lineage>
</organism>
<gene>
    <name evidence="3" type="ORF">BN1204_059870</name>
    <name evidence="2" type="ORF">NCLIV_059870</name>
</gene>
<evidence type="ECO:0000256" key="1">
    <source>
        <dbReference type="SAM" id="MobiDB-lite"/>
    </source>
</evidence>
<feature type="compositionally biased region" description="Low complexity" evidence="1">
    <location>
        <begin position="99"/>
        <end position="123"/>
    </location>
</feature>
<dbReference type="Proteomes" id="UP000007494">
    <property type="component" value="Chromosome XI"/>
</dbReference>
<dbReference type="EMBL" id="FR823392">
    <property type="protein sequence ID" value="CBZ55562.1"/>
    <property type="molecule type" value="Genomic_DNA"/>
</dbReference>
<reference evidence="3" key="4">
    <citation type="journal article" date="2015" name="PLoS ONE">
        <title>Comprehensive Evaluation of Toxoplasma gondii VEG and Neospora caninum LIV Genomes with Tachyzoite Stage Transcriptome and Proteome Defines Novel Transcript Features.</title>
        <authorList>
            <person name="Ramaprasad A."/>
            <person name="Mourier T."/>
            <person name="Naeem R."/>
            <person name="Malas T.B."/>
            <person name="Moussa E."/>
            <person name="Panigrahi A."/>
            <person name="Vermont S.J."/>
            <person name="Otto T.D."/>
            <person name="Wastling J."/>
            <person name="Pain A."/>
        </authorList>
    </citation>
    <scope>NUCLEOTIDE SEQUENCE</scope>
    <source>
        <strain evidence="3">Liverpool</strain>
    </source>
</reference>
<evidence type="ECO:0000313" key="2">
    <source>
        <dbReference type="EMBL" id="CBZ55562.1"/>
    </source>
</evidence>
<dbReference type="eggNOG" id="ENOG502R0GB">
    <property type="taxonomic scope" value="Eukaryota"/>
</dbReference>
<reference evidence="2" key="2">
    <citation type="submission" date="2011-03" db="EMBL/GenBank/DDBJ databases">
        <title>Comparative genomics and transcriptomics of Neospora caninum and Toxoplasma gondii.</title>
        <authorList>
            <person name="Reid A.J."/>
            <person name="Sohal A."/>
            <person name="Harris D."/>
            <person name="Quail M."/>
            <person name="Sanders M."/>
            <person name="Berriman M."/>
            <person name="Wastling J.M."/>
            <person name="Pain A."/>
        </authorList>
    </citation>
    <scope>NUCLEOTIDE SEQUENCE</scope>
    <source>
        <strain evidence="2">Liverpool</strain>
    </source>
</reference>
<dbReference type="GeneID" id="13440975"/>
<feature type="region of interest" description="Disordered" evidence="1">
    <location>
        <begin position="1"/>
        <end position="69"/>
    </location>
</feature>
<feature type="compositionally biased region" description="Basic and acidic residues" evidence="1">
    <location>
        <begin position="8"/>
        <end position="28"/>
    </location>
</feature>
<dbReference type="EMBL" id="LN714486">
    <property type="protein sequence ID" value="CEL70303.1"/>
    <property type="molecule type" value="Genomic_DNA"/>
</dbReference>
<evidence type="ECO:0000313" key="3">
    <source>
        <dbReference type="EMBL" id="CEL70303.1"/>
    </source>
</evidence>
<name>F0VPB6_NEOCL</name>